<proteinExistence type="predicted"/>
<accession>A0A6J4HIX2</accession>
<sequence>ESRAHVDGLPDRYGDARGAGPAQEPGPHNARAGGRRGPPPGHPAAAGGRAAGRDRLGRAVLPAAVPWPTLYPAGRRTGRRAADL</sequence>
<feature type="non-terminal residue" evidence="2">
    <location>
        <position position="84"/>
    </location>
</feature>
<evidence type="ECO:0000256" key="1">
    <source>
        <dbReference type="SAM" id="MobiDB-lite"/>
    </source>
</evidence>
<feature type="region of interest" description="Disordered" evidence="1">
    <location>
        <begin position="1"/>
        <end position="57"/>
    </location>
</feature>
<feature type="non-terminal residue" evidence="2">
    <location>
        <position position="1"/>
    </location>
</feature>
<dbReference type="EMBL" id="CADCTC010000044">
    <property type="protein sequence ID" value="CAA9224991.1"/>
    <property type="molecule type" value="Genomic_DNA"/>
</dbReference>
<evidence type="ECO:0000313" key="2">
    <source>
        <dbReference type="EMBL" id="CAA9224991.1"/>
    </source>
</evidence>
<feature type="compositionally biased region" description="Basic and acidic residues" evidence="1">
    <location>
        <begin position="1"/>
        <end position="15"/>
    </location>
</feature>
<organism evidence="2">
    <name type="scientific">uncultured Chloroflexota bacterium</name>
    <dbReference type="NCBI Taxonomy" id="166587"/>
    <lineage>
        <taxon>Bacteria</taxon>
        <taxon>Bacillati</taxon>
        <taxon>Chloroflexota</taxon>
        <taxon>environmental samples</taxon>
    </lineage>
</organism>
<dbReference type="AlphaFoldDB" id="A0A6J4HIX2"/>
<reference evidence="2" key="1">
    <citation type="submission" date="2020-02" db="EMBL/GenBank/DDBJ databases">
        <authorList>
            <person name="Meier V. D."/>
        </authorList>
    </citation>
    <scope>NUCLEOTIDE SEQUENCE</scope>
    <source>
        <strain evidence="2">AVDCRST_MAG77</strain>
    </source>
</reference>
<name>A0A6J4HIX2_9CHLR</name>
<gene>
    <name evidence="2" type="ORF">AVDCRST_MAG77-655</name>
</gene>
<protein>
    <submittedName>
        <fullName evidence="2">Uncharacterized protein</fullName>
    </submittedName>
</protein>